<comment type="similarity">
    <text evidence="2 9">Belongs to the SLC41A transporter family.</text>
</comment>
<dbReference type="InterPro" id="IPR000644">
    <property type="entry name" value="CBS_dom"/>
</dbReference>
<evidence type="ECO:0000256" key="2">
    <source>
        <dbReference type="ARBA" id="ARBA00009749"/>
    </source>
</evidence>
<dbReference type="AlphaFoldDB" id="A0A2Z2HA46"/>
<evidence type="ECO:0000313" key="11">
    <source>
        <dbReference type="EMBL" id="ARS54268.1"/>
    </source>
</evidence>
<evidence type="ECO:0000256" key="1">
    <source>
        <dbReference type="ARBA" id="ARBA00004141"/>
    </source>
</evidence>
<dbReference type="GO" id="GO:0046872">
    <property type="term" value="F:metal ion binding"/>
    <property type="evidence" value="ECO:0007669"/>
    <property type="project" value="UniProtKB-KW"/>
</dbReference>
<dbReference type="InterPro" id="IPR036739">
    <property type="entry name" value="SLC41_membr_dom_sf"/>
</dbReference>
<evidence type="ECO:0000256" key="8">
    <source>
        <dbReference type="PROSITE-ProRule" id="PRU00703"/>
    </source>
</evidence>
<dbReference type="InterPro" id="IPR006667">
    <property type="entry name" value="SLC41_membr_dom"/>
</dbReference>
<feature type="transmembrane region" description="Helical" evidence="9">
    <location>
        <begin position="388"/>
        <end position="415"/>
    </location>
</feature>
<dbReference type="GO" id="GO:0015095">
    <property type="term" value="F:magnesium ion transmembrane transporter activity"/>
    <property type="evidence" value="ECO:0007669"/>
    <property type="project" value="UniProtKB-UniRule"/>
</dbReference>
<sequence>MSNDQKGRQPRLERLENALAQREMDQVRRLLRRGLPPADVAQLLESIPPRERDILWEQVDSQAKGEILQYLNDDIQTEFLNRMDAPELLLATQQLDNDDAADLLQRLPHTTLEDILSRMAPSRRASIEMVLSYPEDTAGGLMDTNTITIRPEVTLDVVLRYLRRHRRLPESTDNLLVVTRHNELIGVLPINRILVSAPGISVREIMDTDVVTLTALMHEDEVASIFERRDLISAPVISADNRLLGRITIDDVVDVIRENSARTMMSMAGLEDEEDTFAPVLRTSRRRAVWLGINLIAATIVSIAIGFFEDTIQQIAALAVLMPIVSSMGGIAGSQTLTVLIRGLALGHVSGANVRWLVVRELLSGSINGVLWAAIVAVMAVVRFHDMTLGAIIAMAMVINLLVAALAGTLIPVILKKLSIDPALSGGVLLTTITDVVGFVAFLGLATAMY</sequence>
<dbReference type="Gene3D" id="1.25.60.10">
    <property type="entry name" value="MgtE N-terminal domain-like"/>
    <property type="match status" value="1"/>
</dbReference>
<dbReference type="RefSeq" id="WP_086623139.1">
    <property type="nucleotide sequence ID" value="NZ_CP021323.1"/>
</dbReference>
<dbReference type="InterPro" id="IPR046342">
    <property type="entry name" value="CBS_dom_sf"/>
</dbReference>
<evidence type="ECO:0000259" key="10">
    <source>
        <dbReference type="PROSITE" id="PS51371"/>
    </source>
</evidence>
<dbReference type="NCBIfam" id="TIGR00400">
    <property type="entry name" value="mgtE"/>
    <property type="match status" value="1"/>
</dbReference>
<dbReference type="CDD" id="cd04606">
    <property type="entry name" value="CBS_pair_Mg_transporter"/>
    <property type="match status" value="1"/>
</dbReference>
<keyword evidence="7 9" id="KW-0472">Membrane</keyword>
<feature type="transmembrane region" description="Helical" evidence="9">
    <location>
        <begin position="314"/>
        <end position="341"/>
    </location>
</feature>
<dbReference type="Pfam" id="PF01769">
    <property type="entry name" value="MgtE"/>
    <property type="match status" value="1"/>
</dbReference>
<dbReference type="SUPFAM" id="SSF161093">
    <property type="entry name" value="MgtE membrane domain-like"/>
    <property type="match status" value="1"/>
</dbReference>
<dbReference type="InterPro" id="IPR038076">
    <property type="entry name" value="MgtE_N_sf"/>
</dbReference>
<evidence type="ECO:0000313" key="12">
    <source>
        <dbReference type="Proteomes" id="UP000250025"/>
    </source>
</evidence>
<accession>A0A2Z2HA46</accession>
<keyword evidence="8" id="KW-0129">CBS domain</keyword>
<evidence type="ECO:0000256" key="4">
    <source>
        <dbReference type="ARBA" id="ARBA00022692"/>
    </source>
</evidence>
<dbReference type="PANTHER" id="PTHR43773">
    <property type="entry name" value="MAGNESIUM TRANSPORTER MGTE"/>
    <property type="match status" value="1"/>
</dbReference>
<name>A0A2Z2HA46_9GAMM</name>
<dbReference type="Gene3D" id="3.10.580.10">
    <property type="entry name" value="CBS-domain"/>
    <property type="match status" value="1"/>
</dbReference>
<dbReference type="GO" id="GO:0005886">
    <property type="term" value="C:plasma membrane"/>
    <property type="evidence" value="ECO:0007669"/>
    <property type="project" value="UniProtKB-SubCell"/>
</dbReference>
<dbReference type="SMART" id="SM00116">
    <property type="entry name" value="CBS"/>
    <property type="match status" value="2"/>
</dbReference>
<evidence type="ECO:0000256" key="5">
    <source>
        <dbReference type="ARBA" id="ARBA00022842"/>
    </source>
</evidence>
<comment type="function">
    <text evidence="9">Acts as a magnesium transporter.</text>
</comment>
<dbReference type="Gene3D" id="1.10.357.20">
    <property type="entry name" value="SLC41 divalent cation transporters, integral membrane domain"/>
    <property type="match status" value="1"/>
</dbReference>
<comment type="subunit">
    <text evidence="9">Homodimer.</text>
</comment>
<evidence type="ECO:0000256" key="6">
    <source>
        <dbReference type="ARBA" id="ARBA00022989"/>
    </source>
</evidence>
<evidence type="ECO:0000256" key="3">
    <source>
        <dbReference type="ARBA" id="ARBA00022448"/>
    </source>
</evidence>
<proteinExistence type="inferred from homology"/>
<dbReference type="PANTHER" id="PTHR43773:SF1">
    <property type="entry name" value="MAGNESIUM TRANSPORTER MGTE"/>
    <property type="match status" value="1"/>
</dbReference>
<keyword evidence="4 9" id="KW-0812">Transmembrane</keyword>
<dbReference type="PROSITE" id="PS51371">
    <property type="entry name" value="CBS"/>
    <property type="match status" value="1"/>
</dbReference>
<keyword evidence="9" id="KW-1003">Cell membrane</keyword>
<keyword evidence="3 9" id="KW-0813">Transport</keyword>
<dbReference type="SUPFAM" id="SSF54631">
    <property type="entry name" value="CBS-domain pair"/>
    <property type="match status" value="1"/>
</dbReference>
<keyword evidence="9" id="KW-0479">Metal-binding</keyword>
<feature type="domain" description="CBS" evidence="10">
    <location>
        <begin position="206"/>
        <end position="262"/>
    </location>
</feature>
<keyword evidence="12" id="KW-1185">Reference proteome</keyword>
<dbReference type="SUPFAM" id="SSF158791">
    <property type="entry name" value="MgtE N-terminal domain-like"/>
    <property type="match status" value="1"/>
</dbReference>
<dbReference type="Pfam" id="PF03448">
    <property type="entry name" value="MgtE_N"/>
    <property type="match status" value="1"/>
</dbReference>
<reference evidence="11 12" key="1">
    <citation type="journal article" date="2017" name="Int. J. Syst. Evol. Microbiol.">
        <title>Kushneria konosiri sp. nov., isolated from the Korean salt-fermented seafood Daemi-jeot.</title>
        <authorList>
            <person name="Yun J.H."/>
            <person name="Park S.K."/>
            <person name="Lee J.Y."/>
            <person name="Jung M.J."/>
            <person name="Bae J.W."/>
        </authorList>
    </citation>
    <scope>NUCLEOTIDE SEQUENCE [LARGE SCALE GENOMIC DNA]</scope>
    <source>
        <strain evidence="11 12">X49</strain>
    </source>
</reference>
<dbReference type="InterPro" id="IPR006668">
    <property type="entry name" value="Mg_transptr_MgtE_intracell_dom"/>
</dbReference>
<dbReference type="EMBL" id="CP021323">
    <property type="protein sequence ID" value="ARS54268.1"/>
    <property type="molecule type" value="Genomic_DNA"/>
</dbReference>
<keyword evidence="6 9" id="KW-1133">Transmembrane helix</keyword>
<dbReference type="Proteomes" id="UP000250025">
    <property type="component" value="Chromosome"/>
</dbReference>
<feature type="transmembrane region" description="Helical" evidence="9">
    <location>
        <begin position="362"/>
        <end position="382"/>
    </location>
</feature>
<dbReference type="Pfam" id="PF00571">
    <property type="entry name" value="CBS"/>
    <property type="match status" value="2"/>
</dbReference>
<dbReference type="SMART" id="SM00924">
    <property type="entry name" value="MgtE_N"/>
    <property type="match status" value="1"/>
</dbReference>
<protein>
    <recommendedName>
        <fullName evidence="9">Magnesium transporter MgtE</fullName>
    </recommendedName>
</protein>
<evidence type="ECO:0000256" key="7">
    <source>
        <dbReference type="ARBA" id="ARBA00023136"/>
    </source>
</evidence>
<feature type="transmembrane region" description="Helical" evidence="9">
    <location>
        <begin position="288"/>
        <end position="308"/>
    </location>
</feature>
<gene>
    <name evidence="11" type="ORF">B9G99_16375</name>
</gene>
<dbReference type="InterPro" id="IPR006669">
    <property type="entry name" value="MgtE_transporter"/>
</dbReference>
<organism evidence="11 12">
    <name type="scientific">Kushneria konosiri</name>
    <dbReference type="NCBI Taxonomy" id="698828"/>
    <lineage>
        <taxon>Bacteria</taxon>
        <taxon>Pseudomonadati</taxon>
        <taxon>Pseudomonadota</taxon>
        <taxon>Gammaproteobacteria</taxon>
        <taxon>Oceanospirillales</taxon>
        <taxon>Halomonadaceae</taxon>
        <taxon>Kushneria</taxon>
    </lineage>
</organism>
<dbReference type="OrthoDB" id="9790355at2"/>
<feature type="transmembrane region" description="Helical" evidence="9">
    <location>
        <begin position="427"/>
        <end position="449"/>
    </location>
</feature>
<evidence type="ECO:0000256" key="9">
    <source>
        <dbReference type="RuleBase" id="RU362011"/>
    </source>
</evidence>
<dbReference type="KEGG" id="kus:B9G99_16375"/>
<keyword evidence="5 9" id="KW-0460">Magnesium</keyword>
<comment type="subcellular location">
    <subcellularLocation>
        <location evidence="9">Cell membrane</location>
        <topology evidence="9">Multi-pass membrane protein</topology>
    </subcellularLocation>
    <subcellularLocation>
        <location evidence="1">Membrane</location>
        <topology evidence="1">Multi-pass membrane protein</topology>
    </subcellularLocation>
</comment>